<name>A0A1I0BWQ6_9FIRM</name>
<dbReference type="Gene3D" id="3.40.50.300">
    <property type="entry name" value="P-loop containing nucleotide triphosphate hydrolases"/>
    <property type="match status" value="1"/>
</dbReference>
<dbReference type="PANTHER" id="PTHR43806:SF11">
    <property type="entry name" value="CEREVISIN-RELATED"/>
    <property type="match status" value="1"/>
</dbReference>
<keyword evidence="4 5" id="KW-0720">Serine protease</keyword>
<protein>
    <submittedName>
        <fullName evidence="8">Uncharacterized conserved protein, NAD-dependent epimerase/dehydratase family</fullName>
    </submittedName>
</protein>
<dbReference type="PROSITE" id="PS00136">
    <property type="entry name" value="SUBTILASE_ASP"/>
    <property type="match status" value="1"/>
</dbReference>
<dbReference type="Proteomes" id="UP000199800">
    <property type="component" value="Unassembled WGS sequence"/>
</dbReference>
<evidence type="ECO:0000256" key="3">
    <source>
        <dbReference type="ARBA" id="ARBA00022801"/>
    </source>
</evidence>
<comment type="similarity">
    <text evidence="1 5">Belongs to the peptidase S8 family.</text>
</comment>
<dbReference type="InterPro" id="IPR050131">
    <property type="entry name" value="Peptidase_S8_subtilisin-like"/>
</dbReference>
<evidence type="ECO:0000259" key="6">
    <source>
        <dbReference type="Pfam" id="PF00082"/>
    </source>
</evidence>
<sequence length="590" mass="66653">MRKVKVAIVDSGISSNLELMKAVSEQYGLHYENDKVEMKSMNCEDDVGHGSAIADIIYKTNPEVEIVTLKISSQQAGIDCDDLCVALRFVLDNLDVELVNISAGVTYVDDYEKLKQICDELDRKGIIVVSAFDNDGAVSYPAAFNSVIGVDISDEFQGKKELIRLHRACADLIVPNQFYRTVWLNGEKTILKGTSFACAKVTGILSKKLAEFEQGSIDKEKLMDLVKTQDYSMIMKEEKGKEKIEIKKAIIFPVNKEAHSLLRFRDLLTFELVGVYDEKLDGLVGKELFGMTIQSFDTINWDDDFDTIILSCTTALSKLTRRDYQGEVVCLAKEHGKSIYTFEEIQSADENIFYPDASNIAVPYRNMNKLRKISMPVLGVFGTSQSQGKFTVQLELKRRLSKMGYQVGQLATEPSGYLFGAQHVYHFGYHAKINIGQAEIIALLNEMIWDIEKQGNDIAITGCQSATLHYDNSRIQDLSLQQQNFLFGVLPDFFVLCVNPHDDINYIKRTIQYLNAIDIGKVYAITVYPIKVEESMNGIQLKKRTLTHEEMNEFKKYIHEQCMLPAFEIANAKDMDSLCELVVETLSEEV</sequence>
<feature type="domain" description="D-glutamate N-acetyltransferase-like C-terminal" evidence="7">
    <location>
        <begin position="371"/>
        <end position="572"/>
    </location>
</feature>
<accession>A0A1I0BWQ6</accession>
<evidence type="ECO:0000259" key="7">
    <source>
        <dbReference type="Pfam" id="PF07755"/>
    </source>
</evidence>
<proteinExistence type="inferred from homology"/>
<dbReference type="Pfam" id="PF00082">
    <property type="entry name" value="Peptidase_S8"/>
    <property type="match status" value="1"/>
</dbReference>
<keyword evidence="3 5" id="KW-0378">Hydrolase</keyword>
<dbReference type="InterPro" id="IPR023827">
    <property type="entry name" value="Peptidase_S8_Asp-AS"/>
</dbReference>
<dbReference type="GO" id="GO:0004252">
    <property type="term" value="F:serine-type endopeptidase activity"/>
    <property type="evidence" value="ECO:0007669"/>
    <property type="project" value="UniProtKB-UniRule"/>
</dbReference>
<dbReference type="InterPro" id="IPR027417">
    <property type="entry name" value="P-loop_NTPase"/>
</dbReference>
<dbReference type="Pfam" id="PF07755">
    <property type="entry name" value="DUF1611"/>
    <property type="match status" value="1"/>
</dbReference>
<dbReference type="GO" id="GO:0006508">
    <property type="term" value="P:proteolysis"/>
    <property type="evidence" value="ECO:0007669"/>
    <property type="project" value="UniProtKB-KW"/>
</dbReference>
<feature type="active site" description="Charge relay system" evidence="5">
    <location>
        <position position="195"/>
    </location>
</feature>
<dbReference type="InterPro" id="IPR036852">
    <property type="entry name" value="Peptidase_S8/S53_dom_sf"/>
</dbReference>
<dbReference type="Gene3D" id="3.40.50.200">
    <property type="entry name" value="Peptidase S8/S53 domain"/>
    <property type="match status" value="1"/>
</dbReference>
<evidence type="ECO:0000256" key="4">
    <source>
        <dbReference type="ARBA" id="ARBA00022825"/>
    </source>
</evidence>
<organism evidence="8 9">
    <name type="scientific">[Clostridium] polysaccharolyticum</name>
    <dbReference type="NCBI Taxonomy" id="29364"/>
    <lineage>
        <taxon>Bacteria</taxon>
        <taxon>Bacillati</taxon>
        <taxon>Bacillota</taxon>
        <taxon>Clostridia</taxon>
        <taxon>Lachnospirales</taxon>
        <taxon>Lachnospiraceae</taxon>
    </lineage>
</organism>
<dbReference type="SUPFAM" id="SSF52743">
    <property type="entry name" value="Subtilisin-like"/>
    <property type="match status" value="1"/>
</dbReference>
<evidence type="ECO:0000256" key="5">
    <source>
        <dbReference type="PROSITE-ProRule" id="PRU01240"/>
    </source>
</evidence>
<feature type="active site" description="Charge relay system" evidence="5">
    <location>
        <position position="49"/>
    </location>
</feature>
<dbReference type="EMBL" id="FOHN01000008">
    <property type="protein sequence ID" value="SET11513.1"/>
    <property type="molecule type" value="Genomic_DNA"/>
</dbReference>
<dbReference type="InterPro" id="IPR035086">
    <property type="entry name" value="DgcN-like_C"/>
</dbReference>
<evidence type="ECO:0000313" key="9">
    <source>
        <dbReference type="Proteomes" id="UP000199800"/>
    </source>
</evidence>
<dbReference type="STRING" id="29364.SAMN04487772_108126"/>
<evidence type="ECO:0000256" key="1">
    <source>
        <dbReference type="ARBA" id="ARBA00011073"/>
    </source>
</evidence>
<keyword evidence="2 5" id="KW-0645">Protease</keyword>
<feature type="domain" description="Peptidase S8/S53" evidence="6">
    <location>
        <begin position="2"/>
        <end position="217"/>
    </location>
</feature>
<dbReference type="PROSITE" id="PS51892">
    <property type="entry name" value="SUBTILASE"/>
    <property type="match status" value="1"/>
</dbReference>
<dbReference type="InterPro" id="IPR000209">
    <property type="entry name" value="Peptidase_S8/S53_dom"/>
</dbReference>
<evidence type="ECO:0000256" key="2">
    <source>
        <dbReference type="ARBA" id="ARBA00022670"/>
    </source>
</evidence>
<feature type="active site" description="Charge relay system" evidence="5">
    <location>
        <position position="10"/>
    </location>
</feature>
<dbReference type="SUPFAM" id="SSF52540">
    <property type="entry name" value="P-loop containing nucleoside triphosphate hydrolases"/>
    <property type="match status" value="1"/>
</dbReference>
<reference evidence="8 9" key="1">
    <citation type="submission" date="2016-10" db="EMBL/GenBank/DDBJ databases">
        <authorList>
            <person name="de Groot N.N."/>
        </authorList>
    </citation>
    <scope>NUCLEOTIDE SEQUENCE [LARGE SCALE GENOMIC DNA]</scope>
    <source>
        <strain evidence="8 9">DSM 1801</strain>
    </source>
</reference>
<evidence type="ECO:0000313" key="8">
    <source>
        <dbReference type="EMBL" id="SET11513.1"/>
    </source>
</evidence>
<dbReference type="PANTHER" id="PTHR43806">
    <property type="entry name" value="PEPTIDASE S8"/>
    <property type="match status" value="1"/>
</dbReference>
<dbReference type="AlphaFoldDB" id="A0A1I0BWQ6"/>
<keyword evidence="9" id="KW-1185">Reference proteome</keyword>
<dbReference type="RefSeq" id="WP_177180678.1">
    <property type="nucleotide sequence ID" value="NZ_FOHN01000008.1"/>
</dbReference>
<gene>
    <name evidence="8" type="ORF">SAMN04487772_108126</name>
</gene>